<proteinExistence type="predicted"/>
<dbReference type="EMBL" id="CTEN01000003">
    <property type="protein sequence ID" value="CQR25192.1"/>
    <property type="molecule type" value="Genomic_DNA"/>
</dbReference>
<dbReference type="Gene3D" id="3.10.180.10">
    <property type="entry name" value="2,3-Dihydroxybiphenyl 1,2-Dioxygenase, domain 1"/>
    <property type="match status" value="1"/>
</dbReference>
<name>A0A0E4H5B0_9STRE</name>
<dbReference type="GO" id="GO:0016829">
    <property type="term" value="F:lyase activity"/>
    <property type="evidence" value="ECO:0007669"/>
    <property type="project" value="UniProtKB-KW"/>
</dbReference>
<dbReference type="InterPro" id="IPR029068">
    <property type="entry name" value="Glyas_Bleomycin-R_OHBP_Dase"/>
</dbReference>
<organism evidence="1 2">
    <name type="scientific">Streptococcus varani</name>
    <dbReference type="NCBI Taxonomy" id="1608583"/>
    <lineage>
        <taxon>Bacteria</taxon>
        <taxon>Bacillati</taxon>
        <taxon>Bacillota</taxon>
        <taxon>Bacilli</taxon>
        <taxon>Lactobacillales</taxon>
        <taxon>Streptococcaceae</taxon>
        <taxon>Streptococcus</taxon>
    </lineage>
</organism>
<dbReference type="PANTHER" id="PTHR35006">
    <property type="entry name" value="GLYOXALASE FAMILY PROTEIN (AFU_ORTHOLOGUE AFUA_5G14830)"/>
    <property type="match status" value="1"/>
</dbReference>
<dbReference type="Proteomes" id="UP000198604">
    <property type="component" value="Unassembled WGS sequence"/>
</dbReference>
<reference evidence="2" key="1">
    <citation type="submission" date="2015-03" db="EMBL/GenBank/DDBJ databases">
        <authorList>
            <person name="Urmite Genomes"/>
        </authorList>
    </citation>
    <scope>NUCLEOTIDE SEQUENCE [LARGE SCALE GENOMIC DNA]</scope>
    <source>
        <strain evidence="2">FF10</strain>
    </source>
</reference>
<dbReference type="SUPFAM" id="SSF54593">
    <property type="entry name" value="Glyoxalase/Bleomycin resistance protein/Dihydroxybiphenyl dioxygenase"/>
    <property type="match status" value="1"/>
</dbReference>
<accession>A0A0E4H5B0</accession>
<evidence type="ECO:0000313" key="2">
    <source>
        <dbReference type="Proteomes" id="UP000198604"/>
    </source>
</evidence>
<keyword evidence="1" id="KW-0456">Lyase</keyword>
<dbReference type="PANTHER" id="PTHR35006:SF2">
    <property type="entry name" value="GLYOXALASE FAMILY PROTEIN (AFU_ORTHOLOGUE AFUA_5G14830)"/>
    <property type="match status" value="1"/>
</dbReference>
<dbReference type="STRING" id="1608583.BN1356_01536"/>
<sequence length="85" mass="9556">MIDHFGIKVKDLEVAKTFYQATLAPLNYHLQFDTEWAVSFAEPRNADPGGDFWLSQGQQEPEYFAFSAETFQEVEAFHPAALAAG</sequence>
<keyword evidence="2" id="KW-1185">Reference proteome</keyword>
<gene>
    <name evidence="1" type="ORF">BN1356_01536</name>
</gene>
<evidence type="ECO:0000313" key="1">
    <source>
        <dbReference type="EMBL" id="CQR25192.1"/>
    </source>
</evidence>
<protein>
    <submittedName>
        <fullName evidence="1">Lactoylglutathione lyase</fullName>
    </submittedName>
</protein>
<dbReference type="AlphaFoldDB" id="A0A0E4H5B0"/>